<dbReference type="Pfam" id="PF00892">
    <property type="entry name" value="EamA"/>
    <property type="match status" value="2"/>
</dbReference>
<feature type="transmembrane region" description="Helical" evidence="6">
    <location>
        <begin position="177"/>
        <end position="196"/>
    </location>
</feature>
<feature type="transmembrane region" description="Helical" evidence="6">
    <location>
        <begin position="208"/>
        <end position="232"/>
    </location>
</feature>
<gene>
    <name evidence="8" type="ORF">AUP44_22150</name>
</gene>
<feature type="domain" description="EamA" evidence="7">
    <location>
        <begin position="5"/>
        <end position="133"/>
    </location>
</feature>
<organism evidence="8 9">
    <name type="scientific">Tistrella mobilis</name>
    <dbReference type="NCBI Taxonomy" id="171437"/>
    <lineage>
        <taxon>Bacteria</taxon>
        <taxon>Pseudomonadati</taxon>
        <taxon>Pseudomonadota</taxon>
        <taxon>Alphaproteobacteria</taxon>
        <taxon>Geminicoccales</taxon>
        <taxon>Geminicoccaceae</taxon>
        <taxon>Tistrella</taxon>
    </lineage>
</organism>
<comment type="subcellular location">
    <subcellularLocation>
        <location evidence="1">Membrane</location>
        <topology evidence="1">Multi-pass membrane protein</topology>
    </subcellularLocation>
</comment>
<dbReference type="EMBL" id="LPZR01000044">
    <property type="protein sequence ID" value="KYO56470.1"/>
    <property type="molecule type" value="Genomic_DNA"/>
</dbReference>
<dbReference type="SUPFAM" id="SSF103481">
    <property type="entry name" value="Multidrug resistance efflux transporter EmrE"/>
    <property type="match status" value="2"/>
</dbReference>
<evidence type="ECO:0000313" key="8">
    <source>
        <dbReference type="EMBL" id="KYO56470.1"/>
    </source>
</evidence>
<feature type="domain" description="EamA" evidence="7">
    <location>
        <begin position="147"/>
        <end position="283"/>
    </location>
</feature>
<dbReference type="InterPro" id="IPR050638">
    <property type="entry name" value="AA-Vitamin_Transporters"/>
</dbReference>
<comment type="caution">
    <text evidence="8">The sequence shown here is derived from an EMBL/GenBank/DDBJ whole genome shotgun (WGS) entry which is preliminary data.</text>
</comment>
<name>A0A162LRP3_9PROT</name>
<feature type="transmembrane region" description="Helical" evidence="6">
    <location>
        <begin position="265"/>
        <end position="284"/>
    </location>
</feature>
<evidence type="ECO:0000256" key="5">
    <source>
        <dbReference type="ARBA" id="ARBA00023136"/>
    </source>
</evidence>
<keyword evidence="4 6" id="KW-1133">Transmembrane helix</keyword>
<dbReference type="RefSeq" id="WP_062761888.1">
    <property type="nucleotide sequence ID" value="NZ_CP121043.1"/>
</dbReference>
<protein>
    <recommendedName>
        <fullName evidence="7">EamA domain-containing protein</fullName>
    </recommendedName>
</protein>
<feature type="transmembrane region" description="Helical" evidence="6">
    <location>
        <begin position="85"/>
        <end position="104"/>
    </location>
</feature>
<dbReference type="AlphaFoldDB" id="A0A162LRP3"/>
<feature type="transmembrane region" description="Helical" evidence="6">
    <location>
        <begin position="116"/>
        <end position="134"/>
    </location>
</feature>
<feature type="transmembrane region" description="Helical" evidence="6">
    <location>
        <begin position="241"/>
        <end position="259"/>
    </location>
</feature>
<keyword evidence="5 6" id="KW-0472">Membrane</keyword>
<dbReference type="GO" id="GO:0016020">
    <property type="term" value="C:membrane"/>
    <property type="evidence" value="ECO:0007669"/>
    <property type="project" value="UniProtKB-SubCell"/>
</dbReference>
<evidence type="ECO:0000256" key="4">
    <source>
        <dbReference type="ARBA" id="ARBA00022989"/>
    </source>
</evidence>
<accession>A0A162LRP3</accession>
<evidence type="ECO:0000259" key="7">
    <source>
        <dbReference type="Pfam" id="PF00892"/>
    </source>
</evidence>
<evidence type="ECO:0000256" key="2">
    <source>
        <dbReference type="ARBA" id="ARBA00007362"/>
    </source>
</evidence>
<keyword evidence="3 6" id="KW-0812">Transmembrane</keyword>
<dbReference type="InterPro" id="IPR000620">
    <property type="entry name" value="EamA_dom"/>
</dbReference>
<dbReference type="InterPro" id="IPR037185">
    <property type="entry name" value="EmrE-like"/>
</dbReference>
<dbReference type="OrthoDB" id="2352272at2"/>
<dbReference type="Proteomes" id="UP000075787">
    <property type="component" value="Unassembled WGS sequence"/>
</dbReference>
<feature type="transmembrane region" description="Helical" evidence="6">
    <location>
        <begin position="32"/>
        <end position="52"/>
    </location>
</feature>
<reference evidence="8 9" key="1">
    <citation type="submission" date="2015-12" db="EMBL/GenBank/DDBJ databases">
        <title>Genome sequence of Tistrella mobilis MCCC 1A02139.</title>
        <authorList>
            <person name="Lu L."/>
            <person name="Lai Q."/>
            <person name="Shao Z."/>
            <person name="Qian P."/>
        </authorList>
    </citation>
    <scope>NUCLEOTIDE SEQUENCE [LARGE SCALE GENOMIC DNA]</scope>
    <source>
        <strain evidence="8 9">MCCC 1A02139</strain>
    </source>
</reference>
<dbReference type="PANTHER" id="PTHR32322:SF2">
    <property type="entry name" value="EAMA DOMAIN-CONTAINING PROTEIN"/>
    <property type="match status" value="1"/>
</dbReference>
<dbReference type="PANTHER" id="PTHR32322">
    <property type="entry name" value="INNER MEMBRANE TRANSPORTER"/>
    <property type="match status" value="1"/>
</dbReference>
<feature type="transmembrane region" description="Helical" evidence="6">
    <location>
        <begin position="146"/>
        <end position="165"/>
    </location>
</feature>
<evidence type="ECO:0000256" key="3">
    <source>
        <dbReference type="ARBA" id="ARBA00022692"/>
    </source>
</evidence>
<sequence>MNTSLLFVATVLIWGTTWIAIALQIGAVPVMVSIFYRFALAGLVMLAGLAILGRLARPAHWRFVAVQALCLFSFNFVGLYKAAGLIPSGLVSVVFSLASIFNAVNARIFFGDRITLRVVGAGAIGVAGLVLLFWHDLFTTLDGNSLRGIAWAGFGTLMFSFGNMASRRNSALGTSPVTANAWGMGMGAAVLLTLILATGQPVVLPDGITYWAALAYLAVIGSVTGFTTYLLLVQKIGSARAGYATVVFPMVALLISTLFEGYQWTWTAAAGLGLIVFGNIVMFVRRRARP</sequence>
<evidence type="ECO:0000256" key="6">
    <source>
        <dbReference type="SAM" id="Phobius"/>
    </source>
</evidence>
<dbReference type="GeneID" id="97239751"/>
<evidence type="ECO:0000313" key="9">
    <source>
        <dbReference type="Proteomes" id="UP000075787"/>
    </source>
</evidence>
<evidence type="ECO:0000256" key="1">
    <source>
        <dbReference type="ARBA" id="ARBA00004141"/>
    </source>
</evidence>
<comment type="similarity">
    <text evidence="2">Belongs to the EamA transporter family.</text>
</comment>
<proteinExistence type="inferred from homology"/>